<evidence type="ECO:0000313" key="3">
    <source>
        <dbReference type="Proteomes" id="UP000236291"/>
    </source>
</evidence>
<feature type="region of interest" description="Disordered" evidence="1">
    <location>
        <begin position="1"/>
        <end position="30"/>
    </location>
</feature>
<reference evidence="2 3" key="2">
    <citation type="journal article" date="2017" name="Front. Plant Sci.">
        <title>Gene Classification and Mining of Molecular Markers Useful in Red Clover (Trifolium pratense) Breeding.</title>
        <authorList>
            <person name="Istvanek J."/>
            <person name="Dluhosova J."/>
            <person name="Dluhos P."/>
            <person name="Patkova L."/>
            <person name="Nedelnik J."/>
            <person name="Repkova J."/>
        </authorList>
    </citation>
    <scope>NUCLEOTIDE SEQUENCE [LARGE SCALE GENOMIC DNA]</scope>
    <source>
        <strain evidence="3">cv. Tatra</strain>
        <tissue evidence="2">Young leaves</tissue>
    </source>
</reference>
<evidence type="ECO:0000313" key="2">
    <source>
        <dbReference type="EMBL" id="PNX93503.1"/>
    </source>
</evidence>
<organism evidence="2 3">
    <name type="scientific">Trifolium pratense</name>
    <name type="common">Red clover</name>
    <dbReference type="NCBI Taxonomy" id="57577"/>
    <lineage>
        <taxon>Eukaryota</taxon>
        <taxon>Viridiplantae</taxon>
        <taxon>Streptophyta</taxon>
        <taxon>Embryophyta</taxon>
        <taxon>Tracheophyta</taxon>
        <taxon>Spermatophyta</taxon>
        <taxon>Magnoliopsida</taxon>
        <taxon>eudicotyledons</taxon>
        <taxon>Gunneridae</taxon>
        <taxon>Pentapetalae</taxon>
        <taxon>rosids</taxon>
        <taxon>fabids</taxon>
        <taxon>Fabales</taxon>
        <taxon>Fabaceae</taxon>
        <taxon>Papilionoideae</taxon>
        <taxon>50 kb inversion clade</taxon>
        <taxon>NPAAA clade</taxon>
        <taxon>Hologalegina</taxon>
        <taxon>IRL clade</taxon>
        <taxon>Trifolieae</taxon>
        <taxon>Trifolium</taxon>
    </lineage>
</organism>
<comment type="caution">
    <text evidence="2">The sequence shown here is derived from an EMBL/GenBank/DDBJ whole genome shotgun (WGS) entry which is preliminary data.</text>
</comment>
<evidence type="ECO:0000256" key="1">
    <source>
        <dbReference type="SAM" id="MobiDB-lite"/>
    </source>
</evidence>
<dbReference type="EMBL" id="ASHM01011568">
    <property type="protein sequence ID" value="PNX93503.1"/>
    <property type="molecule type" value="Genomic_DNA"/>
</dbReference>
<reference evidence="2 3" key="1">
    <citation type="journal article" date="2014" name="Am. J. Bot.">
        <title>Genome assembly and annotation for red clover (Trifolium pratense; Fabaceae).</title>
        <authorList>
            <person name="Istvanek J."/>
            <person name="Jaros M."/>
            <person name="Krenek A."/>
            <person name="Repkova J."/>
        </authorList>
    </citation>
    <scope>NUCLEOTIDE SEQUENCE [LARGE SCALE GENOMIC DNA]</scope>
    <source>
        <strain evidence="3">cv. Tatra</strain>
        <tissue evidence="2">Young leaves</tissue>
    </source>
</reference>
<name>A0A2K3MRS1_TRIPR</name>
<dbReference type="AlphaFoldDB" id="A0A2K3MRS1"/>
<accession>A0A2K3MRS1</accession>
<gene>
    <name evidence="2" type="ORF">L195_g016657</name>
</gene>
<sequence length="284" mass="31605">MSKDLSSPEKNQPPDPICAYQKEDHNSTTGLKMKMMSEVSFGNEEGLKMSGNEEQPKGLKMMSEVSFGNEEGLKMFVNEEQPKGLKMKYEVSFGNEEGLKMSGNEEQPKGLKMMSEVSNCFGNEDTIPSATDQKSSTFYLRGMYLNYYSPCDAEANEIDIRDFSALPNYLICKILKKLPPMLMYATLTSNKAYKAWSKNVLVDSVPTICFESALDSDAQVSQFAIGILSFCGNKIQVSCHLDTFRLCVKYGISVDETVCIKLMPAVDTICSSMVSGTSKKLIWI</sequence>
<evidence type="ECO:0008006" key="4">
    <source>
        <dbReference type="Google" id="ProtNLM"/>
    </source>
</evidence>
<dbReference type="Proteomes" id="UP000236291">
    <property type="component" value="Unassembled WGS sequence"/>
</dbReference>
<protein>
    <recommendedName>
        <fullName evidence="4">F-box domain-containing protein</fullName>
    </recommendedName>
</protein>
<proteinExistence type="predicted"/>